<dbReference type="OMA" id="MKFWMYH"/>
<evidence type="ECO:0000259" key="5">
    <source>
        <dbReference type="PROSITE" id="PS51186"/>
    </source>
</evidence>
<dbReference type="FunFam" id="3.40.630.30:FF:000037">
    <property type="entry name" value="N-alpha-acetyltransferase daf-31-like"/>
    <property type="match status" value="1"/>
</dbReference>
<dbReference type="VEuPathDB" id="CryptoDB:Vbra_17337"/>
<gene>
    <name evidence="6" type="ORF">Vbra_17337</name>
</gene>
<dbReference type="GO" id="GO:1990189">
    <property type="term" value="F:protein N-terminal-serine acetyltransferase activity"/>
    <property type="evidence" value="ECO:0007669"/>
    <property type="project" value="TreeGrafter"/>
</dbReference>
<accession>A0A0G4GB11</accession>
<dbReference type="FunCoup" id="A0A0G4GB11">
    <property type="interactions" value="224"/>
</dbReference>
<sequence>MVSIRPATIDDLPAMQHANLCCLPENYQMKYYLYHALSWPQLLYVAEDYGGKIVGYVLAKMEEDSEQKHGHITSLAVLRSHRKMGVATKLMQAAQHAMEETFGAEYVSLHVRVTNRAAFTLYHDTLGYRIHETESKYYADNEDAYMMRKMFDISLKKEEDKRRKANAIKDKDKDSPDTPAKKPAASAALELPDEPEQPSSSASMGSRGGDTPSPMVMGLVQCPPDVIARQADEANTPQGGNQNDLDEDAAKKNKRKKKKKK</sequence>
<evidence type="ECO:0000313" key="7">
    <source>
        <dbReference type="Proteomes" id="UP000041254"/>
    </source>
</evidence>
<dbReference type="Pfam" id="PF00583">
    <property type="entry name" value="Acetyltransf_1"/>
    <property type="match status" value="1"/>
</dbReference>
<proteinExistence type="inferred from homology"/>
<dbReference type="PANTHER" id="PTHR23091:SF4">
    <property type="entry name" value="N-TERMINAL AMINO-ACID N(ALPHA)-ACETYLTRANSFERASE NATA"/>
    <property type="match status" value="1"/>
</dbReference>
<dbReference type="InParanoid" id="A0A0G4GB11"/>
<keyword evidence="7" id="KW-1185">Reference proteome</keyword>
<feature type="compositionally biased region" description="Basic and acidic residues" evidence="4">
    <location>
        <begin position="159"/>
        <end position="180"/>
    </location>
</feature>
<evidence type="ECO:0000256" key="3">
    <source>
        <dbReference type="ARBA" id="ARBA00025786"/>
    </source>
</evidence>
<keyword evidence="2" id="KW-0012">Acyltransferase</keyword>
<comment type="similarity">
    <text evidence="3">Belongs to the acetyltransferase family. ARD1 subfamily.</text>
</comment>
<feature type="region of interest" description="Disordered" evidence="4">
    <location>
        <begin position="159"/>
        <end position="261"/>
    </location>
</feature>
<dbReference type="Proteomes" id="UP000041254">
    <property type="component" value="Unassembled WGS sequence"/>
</dbReference>
<reference evidence="6 7" key="1">
    <citation type="submission" date="2014-11" db="EMBL/GenBank/DDBJ databases">
        <authorList>
            <person name="Zhu J."/>
            <person name="Qi W."/>
            <person name="Song R."/>
        </authorList>
    </citation>
    <scope>NUCLEOTIDE SEQUENCE [LARGE SCALE GENOMIC DNA]</scope>
</reference>
<dbReference type="OrthoDB" id="25586at2759"/>
<dbReference type="STRING" id="1169540.A0A0G4GB11"/>
<dbReference type="PhylomeDB" id="A0A0G4GB11"/>
<feature type="compositionally biased region" description="Polar residues" evidence="4">
    <location>
        <begin position="233"/>
        <end position="243"/>
    </location>
</feature>
<dbReference type="SUPFAM" id="SSF55729">
    <property type="entry name" value="Acyl-CoA N-acyltransferases (Nat)"/>
    <property type="match status" value="1"/>
</dbReference>
<dbReference type="AlphaFoldDB" id="A0A0G4GB11"/>
<dbReference type="PROSITE" id="PS51186">
    <property type="entry name" value="GNAT"/>
    <property type="match status" value="1"/>
</dbReference>
<dbReference type="PANTHER" id="PTHR23091">
    <property type="entry name" value="N-TERMINAL ACETYLTRANSFERASE"/>
    <property type="match status" value="1"/>
</dbReference>
<dbReference type="GO" id="GO:1990190">
    <property type="term" value="F:protein-N-terminal-glutamate acetyltransferase activity"/>
    <property type="evidence" value="ECO:0007669"/>
    <property type="project" value="TreeGrafter"/>
</dbReference>
<dbReference type="Gene3D" id="3.40.630.30">
    <property type="match status" value="1"/>
</dbReference>
<dbReference type="InterPro" id="IPR000182">
    <property type="entry name" value="GNAT_dom"/>
</dbReference>
<dbReference type="EMBL" id="CDMY01000613">
    <property type="protein sequence ID" value="CEM26313.1"/>
    <property type="molecule type" value="Genomic_DNA"/>
</dbReference>
<feature type="compositionally biased region" description="Basic residues" evidence="4">
    <location>
        <begin position="252"/>
        <end position="261"/>
    </location>
</feature>
<feature type="domain" description="N-acetyltransferase" evidence="5">
    <location>
        <begin position="2"/>
        <end position="152"/>
    </location>
</feature>
<dbReference type="InterPro" id="IPR045047">
    <property type="entry name" value="Ard1-like"/>
</dbReference>
<evidence type="ECO:0000256" key="1">
    <source>
        <dbReference type="ARBA" id="ARBA00022679"/>
    </source>
</evidence>
<evidence type="ECO:0000313" key="6">
    <source>
        <dbReference type="EMBL" id="CEM26313.1"/>
    </source>
</evidence>
<evidence type="ECO:0000256" key="4">
    <source>
        <dbReference type="SAM" id="MobiDB-lite"/>
    </source>
</evidence>
<name>A0A0G4GB11_VITBC</name>
<keyword evidence="1" id="KW-0808">Transferase</keyword>
<evidence type="ECO:0000256" key="2">
    <source>
        <dbReference type="ARBA" id="ARBA00023315"/>
    </source>
</evidence>
<protein>
    <recommendedName>
        <fullName evidence="5">N-acetyltransferase domain-containing protein</fullName>
    </recommendedName>
</protein>
<dbReference type="CDD" id="cd04301">
    <property type="entry name" value="NAT_SF"/>
    <property type="match status" value="1"/>
</dbReference>
<dbReference type="InterPro" id="IPR016181">
    <property type="entry name" value="Acyl_CoA_acyltransferase"/>
</dbReference>
<organism evidence="6 7">
    <name type="scientific">Vitrella brassicaformis (strain CCMP3155)</name>
    <dbReference type="NCBI Taxonomy" id="1169540"/>
    <lineage>
        <taxon>Eukaryota</taxon>
        <taxon>Sar</taxon>
        <taxon>Alveolata</taxon>
        <taxon>Colpodellida</taxon>
        <taxon>Vitrellaceae</taxon>
        <taxon>Vitrella</taxon>
    </lineage>
</organism>
<dbReference type="GO" id="GO:0031415">
    <property type="term" value="C:NatA complex"/>
    <property type="evidence" value="ECO:0007669"/>
    <property type="project" value="InterPro"/>
</dbReference>